<feature type="compositionally biased region" description="Basic and acidic residues" evidence="11">
    <location>
        <begin position="753"/>
        <end position="772"/>
    </location>
</feature>
<dbReference type="AlphaFoldDB" id="A0A8T2TT09"/>
<feature type="compositionally biased region" description="Basic and acidic residues" evidence="11">
    <location>
        <begin position="70"/>
        <end position="88"/>
    </location>
</feature>
<evidence type="ECO:0000256" key="8">
    <source>
        <dbReference type="ARBA" id="ARBA00047899"/>
    </source>
</evidence>
<accession>A0A8T2TT09</accession>
<gene>
    <name evidence="13" type="ORF">KP509_10G005600</name>
</gene>
<feature type="compositionally biased region" description="Low complexity" evidence="11">
    <location>
        <begin position="99"/>
        <end position="110"/>
    </location>
</feature>
<comment type="caution">
    <text evidence="13">The sequence shown here is derived from an EMBL/GenBank/DDBJ whole genome shotgun (WGS) entry which is preliminary data.</text>
</comment>
<dbReference type="PROSITE" id="PS00107">
    <property type="entry name" value="PROTEIN_KINASE_ATP"/>
    <property type="match status" value="1"/>
</dbReference>
<evidence type="ECO:0000256" key="5">
    <source>
        <dbReference type="ARBA" id="ARBA00022741"/>
    </source>
</evidence>
<proteinExistence type="inferred from homology"/>
<evidence type="ECO:0000256" key="1">
    <source>
        <dbReference type="ARBA" id="ARBA00010507"/>
    </source>
</evidence>
<keyword evidence="6" id="KW-0418">Kinase</keyword>
<evidence type="ECO:0000256" key="4">
    <source>
        <dbReference type="ARBA" id="ARBA00022679"/>
    </source>
</evidence>
<dbReference type="InterPro" id="IPR000719">
    <property type="entry name" value="Prot_kinase_dom"/>
</dbReference>
<name>A0A8T2TT09_CERRI</name>
<comment type="similarity">
    <text evidence="1">Belongs to the protein kinase superfamily. TKL Ser/Thr protein kinase family. RAF subfamily.</text>
</comment>
<evidence type="ECO:0000256" key="2">
    <source>
        <dbReference type="ARBA" id="ARBA00012513"/>
    </source>
</evidence>
<keyword evidence="3" id="KW-0723">Serine/threonine-protein kinase</keyword>
<dbReference type="EMBL" id="CM035415">
    <property type="protein sequence ID" value="KAH7426547.1"/>
    <property type="molecule type" value="Genomic_DNA"/>
</dbReference>
<dbReference type="SUPFAM" id="SSF56112">
    <property type="entry name" value="Protein kinase-like (PK-like)"/>
    <property type="match status" value="1"/>
</dbReference>
<feature type="binding site" evidence="10">
    <location>
        <position position="850"/>
    </location>
    <ligand>
        <name>ATP</name>
        <dbReference type="ChEBI" id="CHEBI:30616"/>
    </ligand>
</feature>
<organism evidence="13 14">
    <name type="scientific">Ceratopteris richardii</name>
    <name type="common">Triangle waterfern</name>
    <dbReference type="NCBI Taxonomy" id="49495"/>
    <lineage>
        <taxon>Eukaryota</taxon>
        <taxon>Viridiplantae</taxon>
        <taxon>Streptophyta</taxon>
        <taxon>Embryophyta</taxon>
        <taxon>Tracheophyta</taxon>
        <taxon>Polypodiopsida</taxon>
        <taxon>Polypodiidae</taxon>
        <taxon>Polypodiales</taxon>
        <taxon>Pteridineae</taxon>
        <taxon>Pteridaceae</taxon>
        <taxon>Parkerioideae</taxon>
        <taxon>Ceratopteris</taxon>
    </lineage>
</organism>
<evidence type="ECO:0000313" key="13">
    <source>
        <dbReference type="EMBL" id="KAH7426547.1"/>
    </source>
</evidence>
<dbReference type="PROSITE" id="PS00108">
    <property type="entry name" value="PROTEIN_KINASE_ST"/>
    <property type="match status" value="1"/>
</dbReference>
<dbReference type="Gene3D" id="1.10.510.10">
    <property type="entry name" value="Transferase(Phosphotransferase) domain 1"/>
    <property type="match status" value="1"/>
</dbReference>
<dbReference type="InterPro" id="IPR051681">
    <property type="entry name" value="Ser/Thr_Kinases-Pseudokinases"/>
</dbReference>
<feature type="region of interest" description="Disordered" evidence="11">
    <location>
        <begin position="753"/>
        <end position="803"/>
    </location>
</feature>
<dbReference type="Proteomes" id="UP000825935">
    <property type="component" value="Chromosome 10"/>
</dbReference>
<evidence type="ECO:0000259" key="12">
    <source>
        <dbReference type="PROSITE" id="PS50011"/>
    </source>
</evidence>
<dbReference type="PANTHER" id="PTHR44329">
    <property type="entry name" value="SERINE/THREONINE-PROTEIN KINASE TNNI3K-RELATED"/>
    <property type="match status" value="1"/>
</dbReference>
<feature type="domain" description="Protein kinase" evidence="12">
    <location>
        <begin position="822"/>
        <end position="1078"/>
    </location>
</feature>
<dbReference type="PANTHER" id="PTHR44329:SF146">
    <property type="entry name" value="SERINE_THREONINE-PROTEIN KINASE SIS8-RELATED"/>
    <property type="match status" value="1"/>
</dbReference>
<reference evidence="13" key="1">
    <citation type="submission" date="2021-08" db="EMBL/GenBank/DDBJ databases">
        <title>WGS assembly of Ceratopteris richardii.</title>
        <authorList>
            <person name="Marchant D.B."/>
            <person name="Chen G."/>
            <person name="Jenkins J."/>
            <person name="Shu S."/>
            <person name="Leebens-Mack J."/>
            <person name="Grimwood J."/>
            <person name="Schmutz J."/>
            <person name="Soltis P."/>
            <person name="Soltis D."/>
            <person name="Chen Z.-H."/>
        </authorList>
    </citation>
    <scope>NUCLEOTIDE SEQUENCE</scope>
    <source>
        <strain evidence="13">Whitten #5841</strain>
        <tissue evidence="13">Leaf</tissue>
    </source>
</reference>
<evidence type="ECO:0000256" key="9">
    <source>
        <dbReference type="ARBA" id="ARBA00048679"/>
    </source>
</evidence>
<dbReference type="OMA" id="QVDYDEP"/>
<dbReference type="FunFam" id="1.10.510.10:FF:000193">
    <property type="entry name" value="Serine/threonine-protein kinase CTR1"/>
    <property type="match status" value="1"/>
</dbReference>
<dbReference type="CDD" id="cd13999">
    <property type="entry name" value="STKc_MAP3K-like"/>
    <property type="match status" value="1"/>
</dbReference>
<feature type="compositionally biased region" description="Low complexity" evidence="11">
    <location>
        <begin position="640"/>
        <end position="665"/>
    </location>
</feature>
<sequence>MKNLLRRLHLAGNNEDQSDGSHGKTSKSRFSLSDVMPASSAPSESKSSHGLSGFLSAAKQTLHQAGSLKPKKEGPSFSEKELRAKNEDSYVGSDHAQLASSPSAGCACGSERIETPEATGKTGDSEDRLSLNPATLPSPLAALTSDTEHKSLTCSSSESTILAVDALLRATPGIQRTQTSELDALRLATDQAVLLQDEELQVRVAMALSVRDDPEAATIENIKDATRGSDPRLSDSKAQLLAYRYWKYGIVGYEEKIVDGFYDAYSVAPTVSVEILPSLTELRRNSISNQSIWEAVLVDRSADKELEMLEQKAISLVSSSGSVLSGDSNVHVINIIAEMVVNQMGGPVEDEKIFLRTWNSSIATLRSNVGSVVLPLGKLNVGLGRHRALLFKVLADAIGIPCQVVKGRQYILNDEAVVIVIKDDLGREFIVDLIAVPGLLIPYDASLFSSTVPKSREAENVAIDDVARSVQEASVPQVVKKLLKESHATPMQWPKRSVVHRRSPSWTEGVGLAGSRDLNVNDVSQYLINAAKDNALRAQKLDEVPIASSVEAPLDSFLENSQKELQMRYDEWKSVNENQKIIRSRGDAIRRRQQSSVGPGRPPLLIESQSPISDEGREKLHRLNSVEGLGDRHPLDFGIASVSQSSSPNSSASSAAATTQSTSPVLPAVTNPTLVHEGLPPELIKGPVAAAAATAAVVASSMLVAATKSEHAVDPAMDVPVAVAATATAAVVAATTAVVGRRVELTVPETVKEEPAEKDVHGVEQKYVDDNSRQQFSENLVPEGAGSGGAERVSDKSTGSLSSKSDRVLDDVAEFEISWEDLNIGERIGLGSYGEVYRGDWHGTEVAVKKFLDQDISGDALLEFASEVRLMKRMRHPNVVLFMGAVMHPPNLSIVTEFLPRGSLYRLIHRSSNQIDERRRMRMALDVAKGMNYLHNCTPIIVHRDLKSPNLLVDKNWVVKVCDFGLSRMKHSTFLSTKSTAGTPEWMAPEVLRNEPSNEKSDVYSFGVVLWELVTLQQPWANMNPMQVVGAVGFQHRNLDIPEDVDPVIVRIIRQCWQSDPGLRPSFAEIINILKPLQKPITASQVSKS</sequence>
<keyword evidence="7 10" id="KW-0067">ATP-binding</keyword>
<feature type="region of interest" description="Disordered" evidence="11">
    <location>
        <begin position="1"/>
        <end position="136"/>
    </location>
</feature>
<feature type="region of interest" description="Disordered" evidence="11">
    <location>
        <begin position="585"/>
        <end position="616"/>
    </location>
</feature>
<keyword evidence="5 10" id="KW-0547">Nucleotide-binding</keyword>
<keyword evidence="14" id="KW-1185">Reference proteome</keyword>
<evidence type="ECO:0000313" key="14">
    <source>
        <dbReference type="Proteomes" id="UP000825935"/>
    </source>
</evidence>
<dbReference type="GO" id="GO:0010182">
    <property type="term" value="P:sugar mediated signaling pathway"/>
    <property type="evidence" value="ECO:0007669"/>
    <property type="project" value="UniProtKB-ARBA"/>
</dbReference>
<evidence type="ECO:0000256" key="6">
    <source>
        <dbReference type="ARBA" id="ARBA00022777"/>
    </source>
</evidence>
<comment type="catalytic activity">
    <reaction evidence="8">
        <text>L-threonyl-[protein] + ATP = O-phospho-L-threonyl-[protein] + ADP + H(+)</text>
        <dbReference type="Rhea" id="RHEA:46608"/>
        <dbReference type="Rhea" id="RHEA-COMP:11060"/>
        <dbReference type="Rhea" id="RHEA-COMP:11605"/>
        <dbReference type="ChEBI" id="CHEBI:15378"/>
        <dbReference type="ChEBI" id="CHEBI:30013"/>
        <dbReference type="ChEBI" id="CHEBI:30616"/>
        <dbReference type="ChEBI" id="CHEBI:61977"/>
        <dbReference type="ChEBI" id="CHEBI:456216"/>
        <dbReference type="EC" id="2.7.11.1"/>
    </reaction>
</comment>
<evidence type="ECO:0000256" key="10">
    <source>
        <dbReference type="PROSITE-ProRule" id="PRU10141"/>
    </source>
</evidence>
<dbReference type="GO" id="GO:0006950">
    <property type="term" value="P:response to stress"/>
    <property type="evidence" value="ECO:0007669"/>
    <property type="project" value="UniProtKB-ARBA"/>
</dbReference>
<evidence type="ECO:0000256" key="7">
    <source>
        <dbReference type="ARBA" id="ARBA00022840"/>
    </source>
</evidence>
<dbReference type="SMART" id="SM00220">
    <property type="entry name" value="S_TKc"/>
    <property type="match status" value="1"/>
</dbReference>
<dbReference type="EC" id="2.7.11.1" evidence="2"/>
<comment type="catalytic activity">
    <reaction evidence="9">
        <text>L-seryl-[protein] + ATP = O-phospho-L-seryl-[protein] + ADP + H(+)</text>
        <dbReference type="Rhea" id="RHEA:17989"/>
        <dbReference type="Rhea" id="RHEA-COMP:9863"/>
        <dbReference type="Rhea" id="RHEA-COMP:11604"/>
        <dbReference type="ChEBI" id="CHEBI:15378"/>
        <dbReference type="ChEBI" id="CHEBI:29999"/>
        <dbReference type="ChEBI" id="CHEBI:30616"/>
        <dbReference type="ChEBI" id="CHEBI:83421"/>
        <dbReference type="ChEBI" id="CHEBI:456216"/>
        <dbReference type="EC" id="2.7.11.1"/>
    </reaction>
</comment>
<dbReference type="GO" id="GO:0004674">
    <property type="term" value="F:protein serine/threonine kinase activity"/>
    <property type="evidence" value="ECO:0007669"/>
    <property type="project" value="UniProtKB-KW"/>
</dbReference>
<dbReference type="InterPro" id="IPR017441">
    <property type="entry name" value="Protein_kinase_ATP_BS"/>
</dbReference>
<evidence type="ECO:0000256" key="3">
    <source>
        <dbReference type="ARBA" id="ARBA00022527"/>
    </source>
</evidence>
<dbReference type="PRINTS" id="PR00109">
    <property type="entry name" value="TYRKINASE"/>
</dbReference>
<dbReference type="Pfam" id="PF14381">
    <property type="entry name" value="EDR1_CTR1_ARMC3_pept"/>
    <property type="match status" value="1"/>
</dbReference>
<dbReference type="InterPro" id="IPR008271">
    <property type="entry name" value="Ser/Thr_kinase_AS"/>
</dbReference>
<dbReference type="InterPro" id="IPR001245">
    <property type="entry name" value="Ser-Thr/Tyr_kinase_cat_dom"/>
</dbReference>
<dbReference type="InterPro" id="IPR011009">
    <property type="entry name" value="Kinase-like_dom_sf"/>
</dbReference>
<dbReference type="OrthoDB" id="339325at2759"/>
<protein>
    <recommendedName>
        <fullName evidence="2">non-specific serine/threonine protein kinase</fullName>
        <ecNumber evidence="2">2.7.11.1</ecNumber>
    </recommendedName>
</protein>
<dbReference type="PROSITE" id="PS50011">
    <property type="entry name" value="PROTEIN_KINASE_DOM"/>
    <property type="match status" value="1"/>
</dbReference>
<evidence type="ECO:0000256" key="11">
    <source>
        <dbReference type="SAM" id="MobiDB-lite"/>
    </source>
</evidence>
<feature type="region of interest" description="Disordered" evidence="11">
    <location>
        <begin position="637"/>
        <end position="668"/>
    </location>
</feature>
<dbReference type="InterPro" id="IPR055164">
    <property type="entry name" value="EDR1/CTR1/ARMC3-like_pept-like"/>
</dbReference>
<dbReference type="Gene3D" id="3.30.200.20">
    <property type="entry name" value="Phosphorylase Kinase, domain 1"/>
    <property type="match status" value="1"/>
</dbReference>
<dbReference type="GO" id="GO:0005524">
    <property type="term" value="F:ATP binding"/>
    <property type="evidence" value="ECO:0007669"/>
    <property type="project" value="UniProtKB-UniRule"/>
</dbReference>
<dbReference type="Pfam" id="PF07714">
    <property type="entry name" value="PK_Tyr_Ser-Thr"/>
    <property type="match status" value="1"/>
</dbReference>
<dbReference type="FunFam" id="3.30.200.20:FF:000060">
    <property type="entry name" value="Serine/threonine-protein kinase isoform 1"/>
    <property type="match status" value="1"/>
</dbReference>
<keyword evidence="4" id="KW-0808">Transferase</keyword>